<evidence type="ECO:0000256" key="3">
    <source>
        <dbReference type="ARBA" id="ARBA00022989"/>
    </source>
</evidence>
<accession>A0A7K3WPF1</accession>
<evidence type="ECO:0000256" key="5">
    <source>
        <dbReference type="SAM" id="Phobius"/>
    </source>
</evidence>
<feature type="domain" description="O-antigen ligase-related" evidence="6">
    <location>
        <begin position="379"/>
        <end position="455"/>
    </location>
</feature>
<dbReference type="InterPro" id="IPR007016">
    <property type="entry name" value="O-antigen_ligase-rel_domated"/>
</dbReference>
<evidence type="ECO:0000313" key="7">
    <source>
        <dbReference type="EMBL" id="NEN23517.1"/>
    </source>
</evidence>
<evidence type="ECO:0000256" key="1">
    <source>
        <dbReference type="ARBA" id="ARBA00004141"/>
    </source>
</evidence>
<dbReference type="InterPro" id="IPR051533">
    <property type="entry name" value="WaaL-like"/>
</dbReference>
<comment type="subcellular location">
    <subcellularLocation>
        <location evidence="1">Membrane</location>
        <topology evidence="1">Multi-pass membrane protein</topology>
    </subcellularLocation>
</comment>
<feature type="transmembrane region" description="Helical" evidence="5">
    <location>
        <begin position="439"/>
        <end position="462"/>
    </location>
</feature>
<dbReference type="RefSeq" id="WP_163284829.1">
    <property type="nucleotide sequence ID" value="NZ_JAAGVY010000012.1"/>
</dbReference>
<dbReference type="Pfam" id="PF04932">
    <property type="entry name" value="Wzy_C"/>
    <property type="match status" value="1"/>
</dbReference>
<reference evidence="7 8" key="1">
    <citation type="submission" date="2020-02" db="EMBL/GenBank/DDBJ databases">
        <title>Out from the shadows clarifying the taxonomy of the family Cryomorphaceae and related taxa by utilizing the GTDB taxonomic framework.</title>
        <authorList>
            <person name="Bowman J.P."/>
        </authorList>
    </citation>
    <scope>NUCLEOTIDE SEQUENCE [LARGE SCALE GENOMIC DNA]</scope>
    <source>
        <strain evidence="7 8">QSSC 1-22</strain>
    </source>
</reference>
<feature type="transmembrane region" description="Helical" evidence="5">
    <location>
        <begin position="152"/>
        <end position="169"/>
    </location>
</feature>
<keyword evidence="2 5" id="KW-0812">Transmembrane</keyword>
<keyword evidence="3 5" id="KW-1133">Transmembrane helix</keyword>
<dbReference type="PANTHER" id="PTHR37422">
    <property type="entry name" value="TEICHURONIC ACID BIOSYNTHESIS PROTEIN TUAE"/>
    <property type="match status" value="1"/>
</dbReference>
<dbReference type="Proteomes" id="UP000486602">
    <property type="component" value="Unassembled WGS sequence"/>
</dbReference>
<organism evidence="7 8">
    <name type="scientific">Cryomorpha ignava</name>
    <dbReference type="NCBI Taxonomy" id="101383"/>
    <lineage>
        <taxon>Bacteria</taxon>
        <taxon>Pseudomonadati</taxon>
        <taxon>Bacteroidota</taxon>
        <taxon>Flavobacteriia</taxon>
        <taxon>Flavobacteriales</taxon>
        <taxon>Cryomorphaceae</taxon>
        <taxon>Cryomorpha</taxon>
    </lineage>
</organism>
<evidence type="ECO:0000256" key="2">
    <source>
        <dbReference type="ARBA" id="ARBA00022692"/>
    </source>
</evidence>
<evidence type="ECO:0000256" key="4">
    <source>
        <dbReference type="ARBA" id="ARBA00023136"/>
    </source>
</evidence>
<keyword evidence="4 5" id="KW-0472">Membrane</keyword>
<feature type="transmembrane region" description="Helical" evidence="5">
    <location>
        <begin position="12"/>
        <end position="39"/>
    </location>
</feature>
<feature type="transmembrane region" description="Helical" evidence="5">
    <location>
        <begin position="197"/>
        <end position="216"/>
    </location>
</feature>
<keyword evidence="7" id="KW-0436">Ligase</keyword>
<dbReference type="PANTHER" id="PTHR37422:SF13">
    <property type="entry name" value="LIPOPOLYSACCHARIDE BIOSYNTHESIS PROTEIN PA4999-RELATED"/>
    <property type="match status" value="1"/>
</dbReference>
<sequence>MLKLSGTTHRVYTFLLCFLAFGMPNLNLLMSLGVILLFITWLISPGLKKGFSKFKENKVALLIAGLFVLHIIWLINTSDFDYATKDLRVKLPLPILALVLGSIPISKKQVKLIFLALSLGVWLAAISAYIRYFQLPDGFTDYREIVQGVSHIRLSLLMVMLIMAIIYLWKELSVLWKIYGVIVLINTLVFFNVLQSATGIIILILLLCAYAVYFVIGIAKPRAVIITVSLLIIGLAASVFYSVNYYHDYFVAKPKEKSFDKKTARGNDYADLAETGLIENGNSTFAYFANDEMIEAWNERSDVKMLADTNDASLNFTLMRYLTSKGLRKDYAGVMGLTEGDIHNIENGFPNEIYANESGLKLRFHSFMFGLHVYKVTGDVTGSSFFQRILFWKVAWNVIKPNWAFGVGTGDVKNEMKAMHQEMHPHLDERYWLRAHNQFLTFFVAFGILGISYFFFLFGYTFKVRRKNALALAFLLIAFISCLTEDTVETQAGVTFFAFFFSLFSKPFNENETEPNLKYESDIHGGSLT</sequence>
<proteinExistence type="predicted"/>
<dbReference type="GO" id="GO:0016874">
    <property type="term" value="F:ligase activity"/>
    <property type="evidence" value="ECO:0007669"/>
    <property type="project" value="UniProtKB-KW"/>
</dbReference>
<dbReference type="GO" id="GO:0016020">
    <property type="term" value="C:membrane"/>
    <property type="evidence" value="ECO:0007669"/>
    <property type="project" value="UniProtKB-SubCell"/>
</dbReference>
<evidence type="ECO:0000313" key="8">
    <source>
        <dbReference type="Proteomes" id="UP000486602"/>
    </source>
</evidence>
<protein>
    <submittedName>
        <fullName evidence="7">O-antigen ligase family protein</fullName>
    </submittedName>
</protein>
<name>A0A7K3WPF1_9FLAO</name>
<keyword evidence="8" id="KW-1185">Reference proteome</keyword>
<feature type="transmembrane region" description="Helical" evidence="5">
    <location>
        <begin position="174"/>
        <end position="191"/>
    </location>
</feature>
<comment type="caution">
    <text evidence="7">The sequence shown here is derived from an EMBL/GenBank/DDBJ whole genome shotgun (WGS) entry which is preliminary data.</text>
</comment>
<gene>
    <name evidence="7" type="ORF">G3O08_08390</name>
</gene>
<feature type="transmembrane region" description="Helical" evidence="5">
    <location>
        <begin position="59"/>
        <end position="75"/>
    </location>
</feature>
<dbReference type="EMBL" id="JAAGVY010000012">
    <property type="protein sequence ID" value="NEN23517.1"/>
    <property type="molecule type" value="Genomic_DNA"/>
</dbReference>
<feature type="transmembrane region" description="Helical" evidence="5">
    <location>
        <begin position="469"/>
        <end position="486"/>
    </location>
</feature>
<dbReference type="AlphaFoldDB" id="A0A7K3WPF1"/>
<evidence type="ECO:0000259" key="6">
    <source>
        <dbReference type="Pfam" id="PF04932"/>
    </source>
</evidence>
<feature type="transmembrane region" description="Helical" evidence="5">
    <location>
        <begin position="112"/>
        <end position="132"/>
    </location>
</feature>
<feature type="transmembrane region" description="Helical" evidence="5">
    <location>
        <begin position="223"/>
        <end position="243"/>
    </location>
</feature>